<dbReference type="InterPro" id="IPR029060">
    <property type="entry name" value="PIN-like_dom_sf"/>
</dbReference>
<keyword evidence="8" id="KW-1185">Reference proteome</keyword>
<dbReference type="InterPro" id="IPR058652">
    <property type="entry name" value="VapC50_C"/>
</dbReference>
<proteinExistence type="predicted"/>
<keyword evidence="2" id="KW-0479">Metal-binding</keyword>
<dbReference type="GO" id="GO:0046872">
    <property type="term" value="F:metal ion binding"/>
    <property type="evidence" value="ECO:0007669"/>
    <property type="project" value="UniProtKB-KW"/>
</dbReference>
<dbReference type="GO" id="GO:0004518">
    <property type="term" value="F:nuclease activity"/>
    <property type="evidence" value="ECO:0007669"/>
    <property type="project" value="UniProtKB-KW"/>
</dbReference>
<dbReference type="AlphaFoldDB" id="A0A543ARE6"/>
<keyword evidence="1" id="KW-0540">Nuclease</keyword>
<gene>
    <name evidence="7" type="ORF">FB566_0638</name>
</gene>
<protein>
    <submittedName>
        <fullName evidence="7">Putative nucleic acid-binding protein</fullName>
    </submittedName>
</protein>
<dbReference type="Pfam" id="PF13470">
    <property type="entry name" value="PIN_3"/>
    <property type="match status" value="1"/>
</dbReference>
<evidence type="ECO:0000259" key="6">
    <source>
        <dbReference type="Pfam" id="PF26343"/>
    </source>
</evidence>
<keyword evidence="3" id="KW-0378">Hydrolase</keyword>
<dbReference type="InParanoid" id="A0A543ARE6"/>
<feature type="domain" description="VapC50 C-terminal" evidence="6">
    <location>
        <begin position="127"/>
        <end position="180"/>
    </location>
</feature>
<organism evidence="7 8">
    <name type="scientific">Stackebrandtia endophytica</name>
    <dbReference type="NCBI Taxonomy" id="1496996"/>
    <lineage>
        <taxon>Bacteria</taxon>
        <taxon>Bacillati</taxon>
        <taxon>Actinomycetota</taxon>
        <taxon>Actinomycetes</taxon>
        <taxon>Glycomycetales</taxon>
        <taxon>Glycomycetaceae</taxon>
        <taxon>Stackebrandtia</taxon>
    </lineage>
</organism>
<evidence type="ECO:0000256" key="4">
    <source>
        <dbReference type="ARBA" id="ARBA00022842"/>
    </source>
</evidence>
<dbReference type="Pfam" id="PF26343">
    <property type="entry name" value="VapC50_C"/>
    <property type="match status" value="1"/>
</dbReference>
<accession>A0A543ARE6</accession>
<evidence type="ECO:0000313" key="8">
    <source>
        <dbReference type="Proteomes" id="UP000317043"/>
    </source>
</evidence>
<evidence type="ECO:0000256" key="3">
    <source>
        <dbReference type="ARBA" id="ARBA00022801"/>
    </source>
</evidence>
<sequence length="182" mass="20236">MTVVYDANVLYPNALRDLLIRLAQTDLIRARWTEQILDEMFRALSRTRSHIPASKHEKLRSLMNASVRDCLVTGYEPLIAGIDLPDPDDRHVVAAALRCRADLIVTFNLGDFPDDKLTDLSVSAISPDDFLLDLIGLDTKVVWACIQQIVDSRTNPPASIDDVLGQLERSGIIEATAVLRIS</sequence>
<reference evidence="7 8" key="1">
    <citation type="submission" date="2019-06" db="EMBL/GenBank/DDBJ databases">
        <title>Sequencing the genomes of 1000 actinobacteria strains.</title>
        <authorList>
            <person name="Klenk H.-P."/>
        </authorList>
    </citation>
    <scope>NUCLEOTIDE SEQUENCE [LARGE SCALE GENOMIC DNA]</scope>
    <source>
        <strain evidence="7 8">DSM 45928</strain>
    </source>
</reference>
<evidence type="ECO:0000256" key="1">
    <source>
        <dbReference type="ARBA" id="ARBA00022722"/>
    </source>
</evidence>
<evidence type="ECO:0000256" key="2">
    <source>
        <dbReference type="ARBA" id="ARBA00022723"/>
    </source>
</evidence>
<evidence type="ECO:0000259" key="5">
    <source>
        <dbReference type="Pfam" id="PF13470"/>
    </source>
</evidence>
<dbReference type="SUPFAM" id="SSF88723">
    <property type="entry name" value="PIN domain-like"/>
    <property type="match status" value="1"/>
</dbReference>
<dbReference type="InterPro" id="IPR002716">
    <property type="entry name" value="PIN_dom"/>
</dbReference>
<keyword evidence="4" id="KW-0460">Magnesium</keyword>
<comment type="caution">
    <text evidence="7">The sequence shown here is derived from an EMBL/GenBank/DDBJ whole genome shotgun (WGS) entry which is preliminary data.</text>
</comment>
<dbReference type="RefSeq" id="WP_211347500.1">
    <property type="nucleotide sequence ID" value="NZ_JBHTGS010000001.1"/>
</dbReference>
<dbReference type="Proteomes" id="UP000317043">
    <property type="component" value="Unassembled WGS sequence"/>
</dbReference>
<dbReference type="EMBL" id="VFOW01000001">
    <property type="protein sequence ID" value="TQL75144.1"/>
    <property type="molecule type" value="Genomic_DNA"/>
</dbReference>
<feature type="domain" description="PIN" evidence="5">
    <location>
        <begin position="3"/>
        <end position="108"/>
    </location>
</feature>
<dbReference type="GO" id="GO:0016787">
    <property type="term" value="F:hydrolase activity"/>
    <property type="evidence" value="ECO:0007669"/>
    <property type="project" value="UniProtKB-KW"/>
</dbReference>
<name>A0A543ARE6_9ACTN</name>
<evidence type="ECO:0000313" key="7">
    <source>
        <dbReference type="EMBL" id="TQL75144.1"/>
    </source>
</evidence>